<evidence type="ECO:0000313" key="4">
    <source>
        <dbReference type="Proteomes" id="UP000176101"/>
    </source>
</evidence>
<keyword evidence="3" id="KW-0808">Transferase</keyword>
<dbReference type="STRING" id="1075402.AN216_11095"/>
<evidence type="ECO:0000259" key="2">
    <source>
        <dbReference type="Pfam" id="PF13796"/>
    </source>
</evidence>
<gene>
    <name evidence="3" type="ORF">AN216_11095</name>
</gene>
<protein>
    <submittedName>
        <fullName evidence="3">Histidine kinase</fullName>
    </submittedName>
</protein>
<sequence length="194" mass="21215">MTASPPKTDDDRLPAPRAPLTAQTWREVAHLLSNMPIGIIGFVYVAVAASVGGGLSLTVIGLPLLTLGLLGCRLFGRLERSRARALLGVRVEEPSPVHVPNPGLFSWLWAHLTDSVAWRHALYAFIRLPWGVLTFYVALTGLLVGWLVLPWVARWLTNVDRVLVRTLLSPSDELERRVAELESDRGAVVDTAAA</sequence>
<keyword evidence="3" id="KW-0418">Kinase</keyword>
<feature type="domain" description="Putative sensor" evidence="2">
    <location>
        <begin position="30"/>
        <end position="147"/>
    </location>
</feature>
<proteinExistence type="predicted"/>
<name>A0A1E7KHV2_9ACTN</name>
<keyword evidence="1" id="KW-1133">Transmembrane helix</keyword>
<keyword evidence="1" id="KW-0472">Membrane</keyword>
<comment type="caution">
    <text evidence="3">The sequence shown here is derived from an EMBL/GenBank/DDBJ whole genome shotgun (WGS) entry which is preliminary data.</text>
</comment>
<accession>A0A1E7KHV2</accession>
<keyword evidence="4" id="KW-1185">Reference proteome</keyword>
<keyword evidence="1" id="KW-0812">Transmembrane</keyword>
<feature type="transmembrane region" description="Helical" evidence="1">
    <location>
        <begin position="128"/>
        <end position="149"/>
    </location>
</feature>
<evidence type="ECO:0000256" key="1">
    <source>
        <dbReference type="SAM" id="Phobius"/>
    </source>
</evidence>
<dbReference type="Pfam" id="PF13796">
    <property type="entry name" value="Sensor"/>
    <property type="match status" value="1"/>
</dbReference>
<evidence type="ECO:0000313" key="3">
    <source>
        <dbReference type="EMBL" id="OEV03519.1"/>
    </source>
</evidence>
<dbReference type="AlphaFoldDB" id="A0A1E7KHV2"/>
<feature type="transmembrane region" description="Helical" evidence="1">
    <location>
        <begin position="31"/>
        <end position="51"/>
    </location>
</feature>
<dbReference type="EMBL" id="LJGU01000119">
    <property type="protein sequence ID" value="OEV03519.1"/>
    <property type="molecule type" value="Genomic_DNA"/>
</dbReference>
<organism evidence="3 4">
    <name type="scientific">Streptomyces oceani</name>
    <dbReference type="NCBI Taxonomy" id="1075402"/>
    <lineage>
        <taxon>Bacteria</taxon>
        <taxon>Bacillati</taxon>
        <taxon>Actinomycetota</taxon>
        <taxon>Actinomycetes</taxon>
        <taxon>Kitasatosporales</taxon>
        <taxon>Streptomycetaceae</taxon>
        <taxon>Streptomyces</taxon>
    </lineage>
</organism>
<feature type="transmembrane region" description="Helical" evidence="1">
    <location>
        <begin position="57"/>
        <end position="76"/>
    </location>
</feature>
<dbReference type="Proteomes" id="UP000176101">
    <property type="component" value="Unassembled WGS sequence"/>
</dbReference>
<reference evidence="3 4" key="1">
    <citation type="journal article" date="2016" name="Front. Microbiol.">
        <title>Comparative Genomics Analysis of Streptomyces Species Reveals Their Adaptation to the Marine Environment and Their Diversity at the Genomic Level.</title>
        <authorList>
            <person name="Tian X."/>
            <person name="Zhang Z."/>
            <person name="Yang T."/>
            <person name="Chen M."/>
            <person name="Li J."/>
            <person name="Chen F."/>
            <person name="Yang J."/>
            <person name="Li W."/>
            <person name="Zhang B."/>
            <person name="Zhang Z."/>
            <person name="Wu J."/>
            <person name="Zhang C."/>
            <person name="Long L."/>
            <person name="Xiao J."/>
        </authorList>
    </citation>
    <scope>NUCLEOTIDE SEQUENCE [LARGE SCALE GENOMIC DNA]</scope>
    <source>
        <strain evidence="3 4">SCSIO 02100</strain>
    </source>
</reference>
<dbReference type="GO" id="GO:0016301">
    <property type="term" value="F:kinase activity"/>
    <property type="evidence" value="ECO:0007669"/>
    <property type="project" value="UniProtKB-KW"/>
</dbReference>
<feature type="non-terminal residue" evidence="3">
    <location>
        <position position="194"/>
    </location>
</feature>
<dbReference type="InterPro" id="IPR025828">
    <property type="entry name" value="Put_sensor_dom"/>
</dbReference>